<protein>
    <submittedName>
        <fullName evidence="1">RhsB</fullName>
    </submittedName>
</protein>
<dbReference type="Proteomes" id="UP000077295">
    <property type="component" value="Unassembled WGS sequence"/>
</dbReference>
<proteinExistence type="predicted"/>
<gene>
    <name evidence="1" type="primary">rhsB_1</name>
    <name evidence="1" type="ORF">SAMEA2273187_01693</name>
</gene>
<evidence type="ECO:0000313" key="2">
    <source>
        <dbReference type="Proteomes" id="UP000077295"/>
    </source>
</evidence>
<reference evidence="1 2" key="1">
    <citation type="submission" date="2016-03" db="EMBL/GenBank/DDBJ databases">
        <authorList>
            <consortium name="Pathogen Informatics"/>
        </authorList>
    </citation>
    <scope>NUCLEOTIDE SEQUENCE [LARGE SCALE GENOMIC DNA]</scope>
    <source>
        <strain evidence="2">e552</strain>
    </source>
</reference>
<accession>A0ABD7KUZ4</accession>
<comment type="caution">
    <text evidence="1">The sequence shown here is derived from an EMBL/GenBank/DDBJ whole genome shotgun (WGS) entry which is preliminary data.</text>
</comment>
<dbReference type="AlphaFoldDB" id="A0ABD7KUZ4"/>
<name>A0ABD7KUZ4_9ENTR</name>
<sequence>MTSTVVSKIPSARRSAAGITTTAITWCAKSGTITRSNGTAGSTTDSAGRLLVQDGTLAGEEQGVWDAAANPLEGSVENITHNRLAQLNDIRWRYNTHACTVEKDNGQTRGTATNRRRRSASATIRSVAASVKRDARSWADSQPASHHHPVCLGMTAYWGKRTGMCCSPTSTKVVRTTTICWRV</sequence>
<organism evidence="1 2">
    <name type="scientific">Enterobacter hormaechei</name>
    <dbReference type="NCBI Taxonomy" id="158836"/>
    <lineage>
        <taxon>Bacteria</taxon>
        <taxon>Pseudomonadati</taxon>
        <taxon>Pseudomonadota</taxon>
        <taxon>Gammaproteobacteria</taxon>
        <taxon>Enterobacterales</taxon>
        <taxon>Enterobacteriaceae</taxon>
        <taxon>Enterobacter</taxon>
        <taxon>Enterobacter cloacae complex</taxon>
    </lineage>
</organism>
<dbReference type="RefSeq" id="WP_022651387.1">
    <property type="nucleotide sequence ID" value="NZ_CAXOGA010000042.1"/>
</dbReference>
<evidence type="ECO:0000313" key="1">
    <source>
        <dbReference type="EMBL" id="SAE04619.1"/>
    </source>
</evidence>
<dbReference type="EMBL" id="FKEV01000004">
    <property type="protein sequence ID" value="SAE04619.1"/>
    <property type="molecule type" value="Genomic_DNA"/>
</dbReference>